<keyword evidence="1" id="KW-0378">Hydrolase</keyword>
<evidence type="ECO:0000313" key="3">
    <source>
        <dbReference type="Proteomes" id="UP000003586"/>
    </source>
</evidence>
<dbReference type="PANTHER" id="PTHR47197">
    <property type="entry name" value="PROTEIN NIRF"/>
    <property type="match status" value="1"/>
</dbReference>
<evidence type="ECO:0000313" key="2">
    <source>
        <dbReference type="EMBL" id="AHF14724.1"/>
    </source>
</evidence>
<dbReference type="KEGG" id="nso:NIASO_05005"/>
<dbReference type="GO" id="GO:0016788">
    <property type="term" value="F:hydrolase activity, acting on ester bonds"/>
    <property type="evidence" value="ECO:0007669"/>
    <property type="project" value="InterPro"/>
</dbReference>
<dbReference type="InterPro" id="IPR051200">
    <property type="entry name" value="Host-pathogen_enzymatic-act"/>
</dbReference>
<keyword evidence="3" id="KW-1185">Reference proteome</keyword>
<dbReference type="EMBL" id="CP007035">
    <property type="protein sequence ID" value="AHF14724.1"/>
    <property type="molecule type" value="Genomic_DNA"/>
</dbReference>
<dbReference type="InterPro" id="IPR011048">
    <property type="entry name" value="Haem_d1_sf"/>
</dbReference>
<dbReference type="RefSeq" id="WP_008583094.1">
    <property type="nucleotide sequence ID" value="NZ_CP007035.1"/>
</dbReference>
<dbReference type="Pfam" id="PF04185">
    <property type="entry name" value="Phosphoesterase"/>
    <property type="match status" value="1"/>
</dbReference>
<gene>
    <name evidence="2" type="ORF">NIASO_05005</name>
</gene>
<dbReference type="STRING" id="929713.NIASO_05005"/>
<evidence type="ECO:0000256" key="1">
    <source>
        <dbReference type="ARBA" id="ARBA00022801"/>
    </source>
</evidence>
<dbReference type="eggNOG" id="COG3391">
    <property type="taxonomic scope" value="Bacteria"/>
</dbReference>
<dbReference type="InterPro" id="IPR007312">
    <property type="entry name" value="Phosphoesterase"/>
</dbReference>
<dbReference type="NCBIfam" id="TIGR02276">
    <property type="entry name" value="beta_rpt_yvtn"/>
    <property type="match status" value="1"/>
</dbReference>
<dbReference type="InterPro" id="IPR017850">
    <property type="entry name" value="Alkaline_phosphatase_core_sf"/>
</dbReference>
<dbReference type="InterPro" id="IPR015943">
    <property type="entry name" value="WD40/YVTN_repeat-like_dom_sf"/>
</dbReference>
<dbReference type="SUPFAM" id="SSF51004">
    <property type="entry name" value="C-terminal (heme d1) domain of cytochrome cd1-nitrite reductase"/>
    <property type="match status" value="1"/>
</dbReference>
<proteinExistence type="predicted"/>
<dbReference type="OrthoDB" id="145213at2"/>
<reference evidence="2 3" key="1">
    <citation type="submission" date="2013-12" db="EMBL/GenBank/DDBJ databases">
        <authorList>
            <consortium name="DOE Joint Genome Institute"/>
            <person name="Eisen J."/>
            <person name="Huntemann M."/>
            <person name="Han J."/>
            <person name="Chen A."/>
            <person name="Kyrpides N."/>
            <person name="Mavromatis K."/>
            <person name="Markowitz V."/>
            <person name="Palaniappan K."/>
            <person name="Ivanova N."/>
            <person name="Schaumberg A."/>
            <person name="Pati A."/>
            <person name="Liolios K."/>
            <person name="Nordberg H.P."/>
            <person name="Cantor M.N."/>
            <person name="Hua S.X."/>
            <person name="Woyke T."/>
        </authorList>
    </citation>
    <scope>NUCLEOTIDE SEQUENCE [LARGE SCALE GENOMIC DNA]</scope>
    <source>
        <strain evidence="3">DSM 19437</strain>
    </source>
</reference>
<evidence type="ECO:0008006" key="4">
    <source>
        <dbReference type="Google" id="ProtNLM"/>
    </source>
</evidence>
<sequence length="810" mass="89534">MQKRDLLLIAFVLLGGIAFAQQARKTIAVQLPNGWALTPAGASIPLSSDLPLNMAVSPDGNYVAVTNNGNGKHTIDLIQLKQQKLVQQVPISSAWLGLCFGKTTPYLYVSGGNNNIIVRYILQRAKLTVKDTLTLGRPWPKDKISPAGLVVDDPHQRLYVVTKEDNALYVCDVRTMRVIKKVSLSAEAYTCALNPVLPELYISAWGGKKIWVYHTQRGVITDSVATEDHPTDMAVTRDGKRVFVANANSNSVSVVDCKSKRVTETLNAALYPEAPIGSTTNSVALSPDNKTLYIANADNNCLAVFDVATHGRSKAKGYIPTGWYPTCVRVVGSQILVANGKGMSSFPNPDGNDPYGGKHETLYKKSDTTKPMQYIGSMFKGSLSIIRVPTEQLLNRYARQVYLNTPYTKQKEQTASGERGNPIPTRKGITSPIKYVFYVLKENRTYDQVLGDLPQSNGDSSRCIFGRRITPNAHALAEEFVLLDNFYVNAEVSADGHNWSMAGYATDFVEKTWPANYSGRGGNYDFDGGRPVANPTKGFIWDYCHRAGIRFRNYGEFMDNGYPTLPVLKDPVNYCHNYPGWNLSIQDVYREQVFEHDFDSLVQCNAVPRFNTVYLPNDHTAGMSKGSHTPVAMVADNDLALGRLVDHIAHSPIWKETAIFVLEDDAQDGPDHVDAHRSVAYVISPYIKRKQVNHTLYSTAAILRTMELILGLPPMSQYDAAATPLWSCFQSVPDTTPYTVRPANIDIQERNTVWNTSAQQSAQFDFSKADSAPDRPLNEVIWKSVKGEHSVMPAPLRSAFVKTAAAADDD</sequence>
<dbReference type="PANTHER" id="PTHR47197:SF3">
    <property type="entry name" value="DIHYDRO-HEME D1 DEHYDROGENASE"/>
    <property type="match status" value="1"/>
</dbReference>
<protein>
    <recommendedName>
        <fullName evidence="4">40-residue YVTN family beta-propeller repeat-containing protein</fullName>
    </recommendedName>
</protein>
<organism evidence="2 3">
    <name type="scientific">Niabella soli DSM 19437</name>
    <dbReference type="NCBI Taxonomy" id="929713"/>
    <lineage>
        <taxon>Bacteria</taxon>
        <taxon>Pseudomonadati</taxon>
        <taxon>Bacteroidota</taxon>
        <taxon>Chitinophagia</taxon>
        <taxon>Chitinophagales</taxon>
        <taxon>Chitinophagaceae</taxon>
        <taxon>Niabella</taxon>
    </lineage>
</organism>
<dbReference type="Gene3D" id="3.40.720.10">
    <property type="entry name" value="Alkaline Phosphatase, subunit A"/>
    <property type="match status" value="1"/>
</dbReference>
<dbReference type="AlphaFoldDB" id="W0EZW5"/>
<dbReference type="InterPro" id="IPR011964">
    <property type="entry name" value="YVTN_b-propeller_repeat"/>
</dbReference>
<accession>W0EZW5</accession>
<dbReference type="Proteomes" id="UP000003586">
    <property type="component" value="Chromosome"/>
</dbReference>
<dbReference type="Gene3D" id="2.130.10.10">
    <property type="entry name" value="YVTN repeat-like/Quinoprotein amine dehydrogenase"/>
    <property type="match status" value="2"/>
</dbReference>
<name>W0EZW5_9BACT</name>
<dbReference type="HOGENOM" id="CLU_012789_0_0_10"/>
<dbReference type="SUPFAM" id="SSF53649">
    <property type="entry name" value="Alkaline phosphatase-like"/>
    <property type="match status" value="1"/>
</dbReference>